<reference evidence="1 2" key="1">
    <citation type="submission" date="2020-04" db="EMBL/GenBank/DDBJ databases">
        <title>Draft genome of Pyxidicoccus fallax type strain.</title>
        <authorList>
            <person name="Whitworth D.E."/>
        </authorList>
    </citation>
    <scope>NUCLEOTIDE SEQUENCE [LARGE SCALE GENOMIC DNA]</scope>
    <source>
        <strain evidence="1 2">DSM 14698</strain>
    </source>
</reference>
<sequence length="188" mass="20464">MRRNRFAIKAFLFLSLTACGDSREEFSGNYGFTGEFKVGHGANQETLRAQGQLDVIADHFDDERLFLNWDCGMNGKMEDETMTLVRKNCPPFRSADCVLTYKYDVGNANIDGKTLKFTTTGTVAVRCDDGAAGSAPFTLTLEGERGKMMPIPMPGQQDLGGEPGPAAFHDSGLRDALLRSIQPSPGGE</sequence>
<proteinExistence type="predicted"/>
<comment type="caution">
    <text evidence="1">The sequence shown here is derived from an EMBL/GenBank/DDBJ whole genome shotgun (WGS) entry which is preliminary data.</text>
</comment>
<organism evidence="1 2">
    <name type="scientific">Pyxidicoccus fallax</name>
    <dbReference type="NCBI Taxonomy" id="394095"/>
    <lineage>
        <taxon>Bacteria</taxon>
        <taxon>Pseudomonadati</taxon>
        <taxon>Myxococcota</taxon>
        <taxon>Myxococcia</taxon>
        <taxon>Myxococcales</taxon>
        <taxon>Cystobacterineae</taxon>
        <taxon>Myxococcaceae</taxon>
        <taxon>Pyxidicoccus</taxon>
    </lineage>
</organism>
<evidence type="ECO:0000313" key="2">
    <source>
        <dbReference type="Proteomes" id="UP000518300"/>
    </source>
</evidence>
<dbReference type="RefSeq" id="WP_169349917.1">
    <property type="nucleotide sequence ID" value="NZ_JABBJJ010000263.1"/>
</dbReference>
<accession>A0A848LTI2</accession>
<dbReference type="EMBL" id="JABBJJ010000263">
    <property type="protein sequence ID" value="NMO20704.1"/>
    <property type="molecule type" value="Genomic_DNA"/>
</dbReference>
<evidence type="ECO:0000313" key="1">
    <source>
        <dbReference type="EMBL" id="NMO20704.1"/>
    </source>
</evidence>
<name>A0A848LTI2_9BACT</name>
<protein>
    <submittedName>
        <fullName evidence="1">Uncharacterized protein</fullName>
    </submittedName>
</protein>
<keyword evidence="2" id="KW-1185">Reference proteome</keyword>
<dbReference type="Proteomes" id="UP000518300">
    <property type="component" value="Unassembled WGS sequence"/>
</dbReference>
<dbReference type="AlphaFoldDB" id="A0A848LTI2"/>
<gene>
    <name evidence="1" type="ORF">HG543_38505</name>
</gene>